<protein>
    <submittedName>
        <fullName evidence="1">Uncharacterized protein</fullName>
    </submittedName>
</protein>
<proteinExistence type="predicted"/>
<evidence type="ECO:0000313" key="1">
    <source>
        <dbReference type="EMBL" id="WTU39187.1"/>
    </source>
</evidence>
<dbReference type="EMBL" id="CP108253">
    <property type="protein sequence ID" value="WTU39187.1"/>
    <property type="molecule type" value="Genomic_DNA"/>
</dbReference>
<dbReference type="AlphaFoldDB" id="A0AAU2GU08"/>
<sequence>MNQTGRAIIDWLASTHPVPAQARREFDVGIALVPTGTKFDAIRLPAPVVHAAAGGEDPDAVAAFLAKTLPGGAVIHDAYGVGVWYYALVPPGTYADWRVPGVECLRPGTWLGVPRPDLTARPGPHWVLPPHTAGSVCAAKALADLVTLGQNSPRQMPTTPERTP</sequence>
<gene>
    <name evidence="1" type="ORF">OHV25_06160</name>
</gene>
<organism evidence="1">
    <name type="scientific">Streptomyces sp. NBC_00060</name>
    <dbReference type="NCBI Taxonomy" id="2975636"/>
    <lineage>
        <taxon>Bacteria</taxon>
        <taxon>Bacillati</taxon>
        <taxon>Actinomycetota</taxon>
        <taxon>Actinomycetes</taxon>
        <taxon>Kitasatosporales</taxon>
        <taxon>Streptomycetaceae</taxon>
        <taxon>Streptomyces</taxon>
    </lineage>
</organism>
<name>A0AAU2GU08_9ACTN</name>
<accession>A0AAU2GU08</accession>
<reference evidence="1" key="1">
    <citation type="submission" date="2022-10" db="EMBL/GenBank/DDBJ databases">
        <title>The complete genomes of actinobacterial strains from the NBC collection.</title>
        <authorList>
            <person name="Joergensen T.S."/>
            <person name="Alvarez Arevalo M."/>
            <person name="Sterndorff E.B."/>
            <person name="Faurdal D."/>
            <person name="Vuksanovic O."/>
            <person name="Mourched A.-S."/>
            <person name="Charusanti P."/>
            <person name="Shaw S."/>
            <person name="Blin K."/>
            <person name="Weber T."/>
        </authorList>
    </citation>
    <scope>NUCLEOTIDE SEQUENCE</scope>
    <source>
        <strain evidence="1">NBC_00060</strain>
    </source>
</reference>